<dbReference type="SUPFAM" id="SSF55729">
    <property type="entry name" value="Acyl-CoA N-acyltransferases (Nat)"/>
    <property type="match status" value="2"/>
</dbReference>
<dbReference type="GO" id="GO:0008360">
    <property type="term" value="P:regulation of cell shape"/>
    <property type="evidence" value="ECO:0007669"/>
    <property type="project" value="UniProtKB-KW"/>
</dbReference>
<evidence type="ECO:0000256" key="6">
    <source>
        <dbReference type="ARBA" id="ARBA00023316"/>
    </source>
</evidence>
<keyword evidence="6" id="KW-0961">Cell wall biogenesis/degradation</keyword>
<dbReference type="PANTHER" id="PTHR36174:SF1">
    <property type="entry name" value="LIPID II:GLYCINE GLYCYLTRANSFERASE"/>
    <property type="match status" value="1"/>
</dbReference>
<evidence type="ECO:0000256" key="1">
    <source>
        <dbReference type="ARBA" id="ARBA00009943"/>
    </source>
</evidence>
<protein>
    <recommendedName>
        <fullName evidence="7">N-acetyltransferase domain-containing protein</fullName>
    </recommendedName>
</protein>
<evidence type="ECO:0000256" key="2">
    <source>
        <dbReference type="ARBA" id="ARBA00022679"/>
    </source>
</evidence>
<dbReference type="AlphaFoldDB" id="A0A2M8P2S5"/>
<keyword evidence="3" id="KW-0133">Cell shape</keyword>
<evidence type="ECO:0000259" key="7">
    <source>
        <dbReference type="PROSITE" id="PS51186"/>
    </source>
</evidence>
<gene>
    <name evidence="8" type="ORF">CUN51_02610</name>
</gene>
<comment type="caution">
    <text evidence="8">The sequence shown here is derived from an EMBL/GenBank/DDBJ whole genome shotgun (WGS) entry which is preliminary data.</text>
</comment>
<sequence length="385" mass="43607">MVRAAATAATGKKRMSGYSLARFTGSSSAWDAAIRQLPCAHPLQTAAWGDFKRRNTGWQPEKLTWHDSSGTLCAAAMILTRRIGLIPVLYAPRAPLLDYTNHALLEQVLSDLERLARRRFALQLKIDPDVVQHTGEPNIDSWRDDPNGAAVVALLRRRGWRFSPEQVQFKNTVLIDLTRSEDELLAAMTQSKRRKVRYGARHGVSIRPAAPTDLPAMVALYLETGKRNNFLTRPAEYYLDEWRSLMAEGLAHAFIAEVNGRMAAHVVLLAFGQKCLYFNGASTSDNEVRKLMPADALQWEAIRWAKAHGFTVYDMWGAPTQLDESDPLWNVWLFKRDYGGTLTWHIGAWDYAPIPPVYQLYMRGMPRLRAWLRRKHAAQPHTSVS</sequence>
<dbReference type="EMBL" id="PGTK01000002">
    <property type="protein sequence ID" value="PJF31853.1"/>
    <property type="molecule type" value="Genomic_DNA"/>
</dbReference>
<evidence type="ECO:0000256" key="3">
    <source>
        <dbReference type="ARBA" id="ARBA00022960"/>
    </source>
</evidence>
<dbReference type="InterPro" id="IPR003447">
    <property type="entry name" value="FEMABX"/>
</dbReference>
<evidence type="ECO:0000313" key="8">
    <source>
        <dbReference type="EMBL" id="PJF31853.1"/>
    </source>
</evidence>
<dbReference type="GO" id="GO:0016755">
    <property type="term" value="F:aminoacyltransferase activity"/>
    <property type="evidence" value="ECO:0007669"/>
    <property type="project" value="InterPro"/>
</dbReference>
<dbReference type="PROSITE" id="PS51191">
    <property type="entry name" value="FEMABX"/>
    <property type="match status" value="1"/>
</dbReference>
<reference evidence="8 9" key="1">
    <citation type="submission" date="2017-11" db="EMBL/GenBank/DDBJ databases">
        <title>Evolution of Phototrophy in the Chloroflexi Phylum Driven by Horizontal Gene Transfer.</title>
        <authorList>
            <person name="Ward L.M."/>
            <person name="Hemp J."/>
            <person name="Shih P.M."/>
            <person name="Mcglynn S.E."/>
            <person name="Fischer W."/>
        </authorList>
    </citation>
    <scope>NUCLEOTIDE SEQUENCE [LARGE SCALE GENOMIC DNA]</scope>
    <source>
        <strain evidence="8">CP2_2F</strain>
    </source>
</reference>
<dbReference type="GO" id="GO:0016747">
    <property type="term" value="F:acyltransferase activity, transferring groups other than amino-acyl groups"/>
    <property type="evidence" value="ECO:0007669"/>
    <property type="project" value="InterPro"/>
</dbReference>
<evidence type="ECO:0000256" key="5">
    <source>
        <dbReference type="ARBA" id="ARBA00023315"/>
    </source>
</evidence>
<proteinExistence type="inferred from homology"/>
<dbReference type="Proteomes" id="UP000228921">
    <property type="component" value="Unassembled WGS sequence"/>
</dbReference>
<name>A0A2M8P2S5_9CHLR</name>
<keyword evidence="2" id="KW-0808">Transferase</keyword>
<keyword evidence="5" id="KW-0012">Acyltransferase</keyword>
<organism evidence="8 9">
    <name type="scientific">Candidatus Thermofonsia Clade 1 bacterium</name>
    <dbReference type="NCBI Taxonomy" id="2364210"/>
    <lineage>
        <taxon>Bacteria</taxon>
        <taxon>Bacillati</taxon>
        <taxon>Chloroflexota</taxon>
        <taxon>Candidatus Thermofontia</taxon>
        <taxon>Candidatus Thermofonsia Clade 1</taxon>
    </lineage>
</organism>
<comment type="similarity">
    <text evidence="1">Belongs to the FemABX family.</text>
</comment>
<dbReference type="InterPro" id="IPR050644">
    <property type="entry name" value="PG_Glycine_Bridge_Synth"/>
</dbReference>
<dbReference type="InterPro" id="IPR000182">
    <property type="entry name" value="GNAT_dom"/>
</dbReference>
<dbReference type="PROSITE" id="PS51186">
    <property type="entry name" value="GNAT"/>
    <property type="match status" value="1"/>
</dbReference>
<dbReference type="PANTHER" id="PTHR36174">
    <property type="entry name" value="LIPID II:GLYCINE GLYCYLTRANSFERASE"/>
    <property type="match status" value="1"/>
</dbReference>
<keyword evidence="4" id="KW-0573">Peptidoglycan synthesis</keyword>
<dbReference type="Gene3D" id="3.40.630.30">
    <property type="match status" value="2"/>
</dbReference>
<dbReference type="InterPro" id="IPR016181">
    <property type="entry name" value="Acyl_CoA_acyltransferase"/>
</dbReference>
<dbReference type="Pfam" id="PF02388">
    <property type="entry name" value="FemAB"/>
    <property type="match status" value="2"/>
</dbReference>
<feature type="domain" description="N-acetyltransferase" evidence="7">
    <location>
        <begin position="204"/>
        <end position="361"/>
    </location>
</feature>
<accession>A0A2M8P2S5</accession>
<dbReference type="GO" id="GO:0009252">
    <property type="term" value="P:peptidoglycan biosynthetic process"/>
    <property type="evidence" value="ECO:0007669"/>
    <property type="project" value="UniProtKB-KW"/>
</dbReference>
<dbReference type="GO" id="GO:0071555">
    <property type="term" value="P:cell wall organization"/>
    <property type="evidence" value="ECO:0007669"/>
    <property type="project" value="UniProtKB-KW"/>
</dbReference>
<evidence type="ECO:0000256" key="4">
    <source>
        <dbReference type="ARBA" id="ARBA00022984"/>
    </source>
</evidence>
<evidence type="ECO:0000313" key="9">
    <source>
        <dbReference type="Proteomes" id="UP000228921"/>
    </source>
</evidence>